<evidence type="ECO:0000313" key="3">
    <source>
        <dbReference type="EMBL" id="OOM14326.1"/>
    </source>
</evidence>
<proteinExistence type="inferred from homology"/>
<comment type="similarity">
    <text evidence="1">Belongs to the class-I pyridoxal-phosphate-dependent aminotransferase family.</text>
</comment>
<dbReference type="InterPro" id="IPR004838">
    <property type="entry name" value="NHTrfase_class1_PyrdxlP-BS"/>
</dbReference>
<dbReference type="EC" id="2.6.1.-" evidence="1"/>
<dbReference type="GO" id="GO:0030170">
    <property type="term" value="F:pyridoxal phosphate binding"/>
    <property type="evidence" value="ECO:0007669"/>
    <property type="project" value="InterPro"/>
</dbReference>
<dbReference type="GO" id="GO:0008483">
    <property type="term" value="F:transaminase activity"/>
    <property type="evidence" value="ECO:0007669"/>
    <property type="project" value="UniProtKB-KW"/>
</dbReference>
<dbReference type="AlphaFoldDB" id="A0A1S8NCX6"/>
<dbReference type="Gene3D" id="3.40.640.10">
    <property type="entry name" value="Type I PLP-dependent aspartate aminotransferase-like (Major domain)"/>
    <property type="match status" value="1"/>
</dbReference>
<dbReference type="EMBL" id="LZYZ01000002">
    <property type="protein sequence ID" value="OOM14326.1"/>
    <property type="molecule type" value="Genomic_DNA"/>
</dbReference>
<comment type="caution">
    <text evidence="3">The sequence shown here is derived from an EMBL/GenBank/DDBJ whole genome shotgun (WGS) entry which is preliminary data.</text>
</comment>
<keyword evidence="1 3" id="KW-0808">Transferase</keyword>
<comment type="cofactor">
    <cofactor evidence="1">
        <name>pyridoxal 5'-phosphate</name>
        <dbReference type="ChEBI" id="CHEBI:597326"/>
    </cofactor>
</comment>
<feature type="domain" description="Aminotransferase class I/classII large" evidence="2">
    <location>
        <begin position="35"/>
        <end position="386"/>
    </location>
</feature>
<dbReference type="PANTHER" id="PTHR42691:SF1">
    <property type="entry name" value="ASPARTATE AMINOTRANSFERASE YHDR-RELATED"/>
    <property type="match status" value="1"/>
</dbReference>
<dbReference type="Gene3D" id="3.90.1150.10">
    <property type="entry name" value="Aspartate Aminotransferase, domain 1"/>
    <property type="match status" value="1"/>
</dbReference>
<dbReference type="SUPFAM" id="SSF53383">
    <property type="entry name" value="PLP-dependent transferases"/>
    <property type="match status" value="1"/>
</dbReference>
<dbReference type="RefSeq" id="WP_077864595.1">
    <property type="nucleotide sequence ID" value="NZ_LZYZ01000002.1"/>
</dbReference>
<dbReference type="STRING" id="169679.CSACC_17870"/>
<gene>
    <name evidence="3" type="primary">aspC</name>
    <name evidence="3" type="ORF">CLOSAC_11990</name>
</gene>
<dbReference type="Proteomes" id="UP000191154">
    <property type="component" value="Unassembled WGS sequence"/>
</dbReference>
<dbReference type="InterPro" id="IPR015424">
    <property type="entry name" value="PyrdxlP-dep_Trfase"/>
</dbReference>
<dbReference type="CDD" id="cd00609">
    <property type="entry name" value="AAT_like"/>
    <property type="match status" value="1"/>
</dbReference>
<dbReference type="InterPro" id="IPR015422">
    <property type="entry name" value="PyrdxlP-dep_Trfase_small"/>
</dbReference>
<dbReference type="Pfam" id="PF00155">
    <property type="entry name" value="Aminotran_1_2"/>
    <property type="match status" value="1"/>
</dbReference>
<protein>
    <recommendedName>
        <fullName evidence="1">Aminotransferase</fullName>
        <ecNumber evidence="1">2.6.1.-</ecNumber>
    </recommendedName>
</protein>
<evidence type="ECO:0000256" key="1">
    <source>
        <dbReference type="RuleBase" id="RU000481"/>
    </source>
</evidence>
<evidence type="ECO:0000313" key="4">
    <source>
        <dbReference type="Proteomes" id="UP000191154"/>
    </source>
</evidence>
<evidence type="ECO:0000259" key="2">
    <source>
        <dbReference type="Pfam" id="PF00155"/>
    </source>
</evidence>
<accession>A0A1S8NCX6</accession>
<dbReference type="InterPro" id="IPR015421">
    <property type="entry name" value="PyrdxlP-dep_Trfase_major"/>
</dbReference>
<keyword evidence="1 3" id="KW-0032">Aminotransferase</keyword>
<reference evidence="3 4" key="1">
    <citation type="submission" date="2016-05" db="EMBL/GenBank/DDBJ databases">
        <title>Microbial solvent formation.</title>
        <authorList>
            <person name="Poehlein A."/>
            <person name="Montoya Solano J.D."/>
            <person name="Flitsch S."/>
            <person name="Krabben P."/>
            <person name="Duerre P."/>
            <person name="Daniel R."/>
        </authorList>
    </citation>
    <scope>NUCLEOTIDE SEQUENCE [LARGE SCALE GENOMIC DNA]</scope>
    <source>
        <strain evidence="3 4">L1-8</strain>
    </source>
</reference>
<organism evidence="3 4">
    <name type="scientific">Clostridium saccharobutylicum</name>
    <dbReference type="NCBI Taxonomy" id="169679"/>
    <lineage>
        <taxon>Bacteria</taxon>
        <taxon>Bacillati</taxon>
        <taxon>Bacillota</taxon>
        <taxon>Clostridia</taxon>
        <taxon>Eubacteriales</taxon>
        <taxon>Clostridiaceae</taxon>
        <taxon>Clostridium</taxon>
    </lineage>
</organism>
<dbReference type="PROSITE" id="PS00105">
    <property type="entry name" value="AA_TRANSFER_CLASS_1"/>
    <property type="match status" value="1"/>
</dbReference>
<dbReference type="InterPro" id="IPR004839">
    <property type="entry name" value="Aminotransferase_I/II_large"/>
</dbReference>
<sequence length="396" mass="44297">MTISKEMYELGAKRSTIRELFEYGKQQAAIVGKENVFDFSIGNPTVPAPACVKESMIELLENEKSDVIHGYTSAQGDFEVRKGLADYMNNEYNCQLKSDNFYMTCGAAASLCITLKALTASSSDEVIIIAPFFPEYSVFIKSVGAKDVIIPADTDNFQIQMDLLEKAINSNTKGIIINSPNNPSGVVYSEETLKCLSDLLRKKSKEYNKTLYLISDEPYREIVYDGIKAPYVPALYENTIICYSYSKSLSLPGERIGYILVPDEVESSKDVYIAVCGAGRSLGYVCAPSLFQKVILKCLGKTSDVDLYDVNRKMLYDKLTEIGYDCVKPDGAFYLFVKALEEDAVSFCENAKKFNLLIVPSDDFGCPGYVRISYCVDPEMIKRSFDAFQKLKELYK</sequence>
<dbReference type="PANTHER" id="PTHR42691">
    <property type="entry name" value="ASPARTATE AMINOTRANSFERASE YHDR-RELATED"/>
    <property type="match status" value="1"/>
</dbReference>
<dbReference type="NCBIfam" id="NF005305">
    <property type="entry name" value="PRK06836.1"/>
    <property type="match status" value="1"/>
</dbReference>
<name>A0A1S8NCX6_CLOSA</name>